<evidence type="ECO:0000256" key="9">
    <source>
        <dbReference type="SAM" id="MobiDB-lite"/>
    </source>
</evidence>
<proteinExistence type="inferred from homology"/>
<dbReference type="GO" id="GO:0005886">
    <property type="term" value="C:plasma membrane"/>
    <property type="evidence" value="ECO:0007669"/>
    <property type="project" value="UniProtKB-SubCell"/>
</dbReference>
<keyword evidence="4" id="KW-0997">Cell inner membrane</keyword>
<dbReference type="InterPro" id="IPR007272">
    <property type="entry name" value="Sulf_transp_TsuA/YedE"/>
</dbReference>
<feature type="transmembrane region" description="Helical" evidence="10">
    <location>
        <begin position="316"/>
        <end position="337"/>
    </location>
</feature>
<feature type="transmembrane region" description="Helical" evidence="10">
    <location>
        <begin position="50"/>
        <end position="69"/>
    </location>
</feature>
<feature type="region of interest" description="Disordered" evidence="9">
    <location>
        <begin position="1"/>
        <end position="20"/>
    </location>
</feature>
<dbReference type="PANTHER" id="PTHR30574">
    <property type="entry name" value="INNER MEMBRANE PROTEIN YEDE"/>
    <property type="match status" value="1"/>
</dbReference>
<evidence type="ECO:0000256" key="2">
    <source>
        <dbReference type="ARBA" id="ARBA00022448"/>
    </source>
</evidence>
<evidence type="ECO:0000256" key="6">
    <source>
        <dbReference type="ARBA" id="ARBA00022989"/>
    </source>
</evidence>
<gene>
    <name evidence="11" type="ORF">GQ671_10130</name>
</gene>
<dbReference type="Proteomes" id="UP000436284">
    <property type="component" value="Unassembled WGS sequence"/>
</dbReference>
<feature type="transmembrane region" description="Helical" evidence="10">
    <location>
        <begin position="196"/>
        <end position="219"/>
    </location>
</feature>
<feature type="transmembrane region" description="Helical" evidence="10">
    <location>
        <begin position="381"/>
        <end position="399"/>
    </location>
</feature>
<dbReference type="PANTHER" id="PTHR30574:SF1">
    <property type="entry name" value="SULPHUR TRANSPORT DOMAIN-CONTAINING PROTEIN"/>
    <property type="match status" value="1"/>
</dbReference>
<comment type="subcellular location">
    <subcellularLocation>
        <location evidence="1">Cell inner membrane</location>
        <topology evidence="1">Multi-pass membrane protein</topology>
    </subcellularLocation>
</comment>
<keyword evidence="6 10" id="KW-1133">Transmembrane helix</keyword>
<dbReference type="AlphaFoldDB" id="A0A6N8U7J4"/>
<evidence type="ECO:0000256" key="7">
    <source>
        <dbReference type="ARBA" id="ARBA00023136"/>
    </source>
</evidence>
<name>A0A6N8U7J4_9STAP</name>
<reference evidence="11 12" key="1">
    <citation type="submission" date="2019-12" db="EMBL/GenBank/DDBJ databases">
        <title>Salinicoccus cyprini sp. nov., isolated from gastro-intestinal tract of mirror carp, Cyprinus carpio var. specularis, collected from Gobind Sagar Reservoir, Himachal Pradesh, India.</title>
        <authorList>
            <person name="Talwar C."/>
            <person name="Singh A.K."/>
            <person name="Lal R."/>
            <person name="Negi R.K."/>
        </authorList>
    </citation>
    <scope>NUCLEOTIDE SEQUENCE [LARGE SCALE GENOMIC DNA]</scope>
    <source>
        <strain evidence="11 12">J-82</strain>
    </source>
</reference>
<evidence type="ECO:0000313" key="11">
    <source>
        <dbReference type="EMBL" id="MXQ51619.1"/>
    </source>
</evidence>
<evidence type="ECO:0000256" key="4">
    <source>
        <dbReference type="ARBA" id="ARBA00022519"/>
    </source>
</evidence>
<accession>A0A6N8U7J4</accession>
<keyword evidence="7 10" id="KW-0472">Membrane</keyword>
<keyword evidence="12" id="KW-1185">Reference proteome</keyword>
<evidence type="ECO:0000256" key="3">
    <source>
        <dbReference type="ARBA" id="ARBA00022475"/>
    </source>
</evidence>
<evidence type="ECO:0000256" key="8">
    <source>
        <dbReference type="ARBA" id="ARBA00035655"/>
    </source>
</evidence>
<feature type="transmembrane region" description="Helical" evidence="10">
    <location>
        <begin position="90"/>
        <end position="111"/>
    </location>
</feature>
<keyword evidence="3" id="KW-1003">Cell membrane</keyword>
<dbReference type="RefSeq" id="WP_160656555.1">
    <property type="nucleotide sequence ID" value="NZ_JBHRWU010000001.1"/>
</dbReference>
<dbReference type="OrthoDB" id="9794165at2"/>
<feature type="transmembrane region" description="Helical" evidence="10">
    <location>
        <begin position="24"/>
        <end position="44"/>
    </location>
</feature>
<feature type="transmembrane region" description="Helical" evidence="10">
    <location>
        <begin position="117"/>
        <end position="135"/>
    </location>
</feature>
<feature type="compositionally biased region" description="Polar residues" evidence="9">
    <location>
        <begin position="10"/>
        <end position="20"/>
    </location>
</feature>
<evidence type="ECO:0000256" key="10">
    <source>
        <dbReference type="SAM" id="Phobius"/>
    </source>
</evidence>
<feature type="transmembrane region" description="Helical" evidence="10">
    <location>
        <begin position="156"/>
        <end position="176"/>
    </location>
</feature>
<comment type="similarity">
    <text evidence="8">Belongs to the TsuA/YedE (TC 9.B.102) family.</text>
</comment>
<evidence type="ECO:0000313" key="12">
    <source>
        <dbReference type="Proteomes" id="UP000436284"/>
    </source>
</evidence>
<feature type="transmembrane region" description="Helical" evidence="10">
    <location>
        <begin position="240"/>
        <end position="264"/>
    </location>
</feature>
<organism evidence="11 12">
    <name type="scientific">Salinicoccus hispanicus</name>
    <dbReference type="NCBI Taxonomy" id="157225"/>
    <lineage>
        <taxon>Bacteria</taxon>
        <taxon>Bacillati</taxon>
        <taxon>Bacillota</taxon>
        <taxon>Bacilli</taxon>
        <taxon>Bacillales</taxon>
        <taxon>Staphylococcaceae</taxon>
        <taxon>Salinicoccus</taxon>
    </lineage>
</organism>
<comment type="caution">
    <text evidence="11">The sequence shown here is derived from an EMBL/GenBank/DDBJ whole genome shotgun (WGS) entry which is preliminary data.</text>
</comment>
<evidence type="ECO:0000256" key="1">
    <source>
        <dbReference type="ARBA" id="ARBA00004429"/>
    </source>
</evidence>
<feature type="transmembrane region" description="Helical" evidence="10">
    <location>
        <begin position="344"/>
        <end position="369"/>
    </location>
</feature>
<keyword evidence="5 10" id="KW-0812">Transmembrane</keyword>
<dbReference type="EMBL" id="WUUK01000004">
    <property type="protein sequence ID" value="MXQ51619.1"/>
    <property type="molecule type" value="Genomic_DNA"/>
</dbReference>
<protein>
    <submittedName>
        <fullName evidence="11">YeeE/YedE family protein</fullName>
    </submittedName>
</protein>
<keyword evidence="2" id="KW-0813">Transport</keyword>
<sequence length="407" mass="43954">MTQKKDHSSKSNASEPTSRDPQNLLTVLGILVVFLITYLAYQASGLEFVLLFWVGVLIGFALFHARFGFASVYRQIVETGNTEMLRAHMFMLGTATTLFVPILMFDISAFSNTTEGALSPISIGLVIGAFIFGFGMEMGSGLAPASFYTAKGGRTALLCTLFGFLTGAVVGAYHFAFWNEKLPSAPEVSLATDTGLGYFGAWGVQAAIFALIIILSYVYKKRKRPPLLPSLPTAVGWKKIVFGSWPLWVGALVLAVLNAAVFIIQGEPWKLTAAFTLWGSKLLMNLGIDVAQWEYWVVEERLGALIEPLMMDSVSVLNLGVILGTFLSLTLGGMIRFSKIHLHLALLALAGGLLMGYGATISFGANIGAYFSGIASFSLHAWIWAVMAIMGVNAAYMVGKKLNLVSK</sequence>
<evidence type="ECO:0000256" key="5">
    <source>
        <dbReference type="ARBA" id="ARBA00022692"/>
    </source>
</evidence>
<dbReference type="Pfam" id="PF04143">
    <property type="entry name" value="Sulf_transp"/>
    <property type="match status" value="1"/>
</dbReference>